<dbReference type="GO" id="GO:0003824">
    <property type="term" value="F:catalytic activity"/>
    <property type="evidence" value="ECO:0007669"/>
    <property type="project" value="InterPro"/>
</dbReference>
<keyword evidence="4" id="KW-0408">Iron</keyword>
<reference evidence="7 8" key="1">
    <citation type="submission" date="2019-05" db="EMBL/GenBank/DDBJ databases">
        <title>The Complete Genome Sequence of the n-alkane-degrading Desulfoglaeba alkanexedens ALDC reveals multiple alkylsuccinate synthase gene clusters.</title>
        <authorList>
            <person name="Callaghan A.V."/>
            <person name="Davidova I.A."/>
            <person name="Duncan K.E."/>
            <person name="Morris B."/>
            <person name="McInerney M.J."/>
        </authorList>
    </citation>
    <scope>NUCLEOTIDE SEQUENCE [LARGE SCALE GENOMIC DNA]</scope>
    <source>
        <strain evidence="7 8">ALDC</strain>
    </source>
</reference>
<accession>A0A4P8L254</accession>
<dbReference type="Pfam" id="PF04055">
    <property type="entry name" value="Radical_SAM"/>
    <property type="match status" value="1"/>
</dbReference>
<dbReference type="Proteomes" id="UP000298602">
    <property type="component" value="Chromosome"/>
</dbReference>
<protein>
    <submittedName>
        <fullName evidence="7">Radical SAM protein</fullName>
    </submittedName>
</protein>
<evidence type="ECO:0000256" key="3">
    <source>
        <dbReference type="ARBA" id="ARBA00022723"/>
    </source>
</evidence>
<evidence type="ECO:0000313" key="8">
    <source>
        <dbReference type="Proteomes" id="UP000298602"/>
    </source>
</evidence>
<dbReference type="Gene3D" id="3.20.20.70">
    <property type="entry name" value="Aldolase class I"/>
    <property type="match status" value="1"/>
</dbReference>
<dbReference type="InterPro" id="IPR058240">
    <property type="entry name" value="rSAM_sf"/>
</dbReference>
<dbReference type="InterPro" id="IPR007197">
    <property type="entry name" value="rSAM"/>
</dbReference>
<evidence type="ECO:0000259" key="6">
    <source>
        <dbReference type="PROSITE" id="PS51918"/>
    </source>
</evidence>
<sequence>MSKPTTFEQGPIRPPSESRSLLLRFTRNCPWNRCSFCPVYKKSTFSRRPLAEIKKDIDAVRAILDDLSRLSWSMGFAGELNAAVLRRVFSDPAYDACYRHVAAWRICGDGAVFLQDANNLIMRTKDLTEALRYLKQQVPGITRITTYARSSSLARKTIEELRDMHDAGLDRIHVGLESGSDRVLTFVHKGVTAAEHIEGGRKAIEAGMTLSEYVMPGLGGRAWSREHALETARVLNAVDPHFIRLRSLRVLRRTPLYDEVQKGTFVPLSDDEMVAEIRLLIEHLEGIRSTLASDHIANLLEAVEGTFPEDKPRMLAVIDEYLKLPEDERLLFRLGRWGSAVRTVDELKEPYLRARLERARRELEVETGKDLESLITELGDQYI</sequence>
<comment type="cofactor">
    <cofactor evidence="1">
        <name>[4Fe-4S] cluster</name>
        <dbReference type="ChEBI" id="CHEBI:49883"/>
    </cofactor>
</comment>
<organism evidence="7 8">
    <name type="scientific">Desulfoglaeba alkanexedens ALDC</name>
    <dbReference type="NCBI Taxonomy" id="980445"/>
    <lineage>
        <taxon>Bacteria</taxon>
        <taxon>Pseudomonadati</taxon>
        <taxon>Thermodesulfobacteriota</taxon>
        <taxon>Syntrophobacteria</taxon>
        <taxon>Syntrophobacterales</taxon>
        <taxon>Syntrophobacteraceae</taxon>
        <taxon>Desulfoglaeba</taxon>
    </lineage>
</organism>
<dbReference type="InterPro" id="IPR006638">
    <property type="entry name" value="Elp3/MiaA/NifB-like_rSAM"/>
</dbReference>
<dbReference type="PROSITE" id="PS51918">
    <property type="entry name" value="RADICAL_SAM"/>
    <property type="match status" value="1"/>
</dbReference>
<dbReference type="SUPFAM" id="SSF102114">
    <property type="entry name" value="Radical SAM enzymes"/>
    <property type="match status" value="1"/>
</dbReference>
<dbReference type="SFLD" id="SFLDG01095">
    <property type="entry name" value="Uncharacterised_Radical_SAM_Su"/>
    <property type="match status" value="1"/>
</dbReference>
<evidence type="ECO:0000256" key="1">
    <source>
        <dbReference type="ARBA" id="ARBA00001966"/>
    </source>
</evidence>
<proteinExistence type="predicted"/>
<dbReference type="GO" id="GO:0051536">
    <property type="term" value="F:iron-sulfur cluster binding"/>
    <property type="evidence" value="ECO:0007669"/>
    <property type="project" value="UniProtKB-KW"/>
</dbReference>
<gene>
    <name evidence="7" type="ORF">FDQ92_06525</name>
</gene>
<evidence type="ECO:0000256" key="5">
    <source>
        <dbReference type="ARBA" id="ARBA00023014"/>
    </source>
</evidence>
<dbReference type="KEGG" id="dax:FDQ92_06525"/>
<feature type="domain" description="Radical SAM core" evidence="6">
    <location>
        <begin position="15"/>
        <end position="291"/>
    </location>
</feature>
<dbReference type="OrthoDB" id="5470216at2"/>
<evidence type="ECO:0000313" key="7">
    <source>
        <dbReference type="EMBL" id="QCQ21860.1"/>
    </source>
</evidence>
<dbReference type="SFLD" id="SFLDS00029">
    <property type="entry name" value="Radical_SAM"/>
    <property type="match status" value="1"/>
</dbReference>
<reference evidence="7 8" key="2">
    <citation type="submission" date="2019-05" db="EMBL/GenBank/DDBJ databases">
        <authorList>
            <person name="Suflita J.M."/>
            <person name="Marks C.R."/>
        </authorList>
    </citation>
    <scope>NUCLEOTIDE SEQUENCE [LARGE SCALE GENOMIC DNA]</scope>
    <source>
        <strain evidence="7 8">ALDC</strain>
    </source>
</reference>
<keyword evidence="3" id="KW-0479">Metal-binding</keyword>
<keyword evidence="2" id="KW-0949">S-adenosyl-L-methionine</keyword>
<dbReference type="SMART" id="SM00729">
    <property type="entry name" value="Elp3"/>
    <property type="match status" value="1"/>
</dbReference>
<keyword evidence="8" id="KW-1185">Reference proteome</keyword>
<keyword evidence="5" id="KW-0411">Iron-sulfur</keyword>
<dbReference type="GO" id="GO:0046872">
    <property type="term" value="F:metal ion binding"/>
    <property type="evidence" value="ECO:0007669"/>
    <property type="project" value="UniProtKB-KW"/>
</dbReference>
<dbReference type="PANTHER" id="PTHR43409">
    <property type="entry name" value="ANAEROBIC MAGNESIUM-PROTOPORPHYRIN IX MONOMETHYL ESTER CYCLASE-RELATED"/>
    <property type="match status" value="1"/>
</dbReference>
<dbReference type="RefSeq" id="WP_137423829.1">
    <property type="nucleotide sequence ID" value="NZ_CP040098.1"/>
</dbReference>
<dbReference type="PANTHER" id="PTHR43409:SF4">
    <property type="entry name" value="RADICAL SAM SUPERFAMILY PROTEIN"/>
    <property type="match status" value="1"/>
</dbReference>
<evidence type="ECO:0000256" key="2">
    <source>
        <dbReference type="ARBA" id="ARBA00022691"/>
    </source>
</evidence>
<dbReference type="AlphaFoldDB" id="A0A4P8L254"/>
<dbReference type="InterPro" id="IPR051198">
    <property type="entry name" value="BchE-like"/>
</dbReference>
<dbReference type="InterPro" id="IPR013785">
    <property type="entry name" value="Aldolase_TIM"/>
</dbReference>
<dbReference type="EMBL" id="CP040098">
    <property type="protein sequence ID" value="QCQ21860.1"/>
    <property type="molecule type" value="Genomic_DNA"/>
</dbReference>
<evidence type="ECO:0000256" key="4">
    <source>
        <dbReference type="ARBA" id="ARBA00023004"/>
    </source>
</evidence>
<name>A0A4P8L254_9BACT</name>